<organism evidence="1 2">
    <name type="scientific">Rubripirellula obstinata</name>
    <dbReference type="NCBI Taxonomy" id="406547"/>
    <lineage>
        <taxon>Bacteria</taxon>
        <taxon>Pseudomonadati</taxon>
        <taxon>Planctomycetota</taxon>
        <taxon>Planctomycetia</taxon>
        <taxon>Pirellulales</taxon>
        <taxon>Pirellulaceae</taxon>
        <taxon>Rubripirellula</taxon>
    </lineage>
</organism>
<protein>
    <submittedName>
        <fullName evidence="1">Uncharacterized protein</fullName>
    </submittedName>
</protein>
<gene>
    <name evidence="1" type="ORF">LF1_19960</name>
</gene>
<evidence type="ECO:0000313" key="2">
    <source>
        <dbReference type="Proteomes" id="UP000322699"/>
    </source>
</evidence>
<evidence type="ECO:0000313" key="1">
    <source>
        <dbReference type="EMBL" id="KAA1259462.1"/>
    </source>
</evidence>
<dbReference type="AlphaFoldDB" id="A0A5B1CGZ3"/>
<dbReference type="Proteomes" id="UP000322699">
    <property type="component" value="Unassembled WGS sequence"/>
</dbReference>
<accession>A0A5B1CGZ3</accession>
<dbReference type="EMBL" id="VRLW01000001">
    <property type="protein sequence ID" value="KAA1259462.1"/>
    <property type="molecule type" value="Genomic_DNA"/>
</dbReference>
<reference evidence="1 2" key="1">
    <citation type="submission" date="2019-08" db="EMBL/GenBank/DDBJ databases">
        <title>Deep-cultivation of Planctomycetes and their phenomic and genomic characterization uncovers novel biology.</title>
        <authorList>
            <person name="Wiegand S."/>
            <person name="Jogler M."/>
            <person name="Boedeker C."/>
            <person name="Pinto D."/>
            <person name="Vollmers J."/>
            <person name="Rivas-Marin E."/>
            <person name="Kohn T."/>
            <person name="Peeters S.H."/>
            <person name="Heuer A."/>
            <person name="Rast P."/>
            <person name="Oberbeckmann S."/>
            <person name="Bunk B."/>
            <person name="Jeske O."/>
            <person name="Meyerdierks A."/>
            <person name="Storesund J.E."/>
            <person name="Kallscheuer N."/>
            <person name="Luecker S."/>
            <person name="Lage O.M."/>
            <person name="Pohl T."/>
            <person name="Merkel B.J."/>
            <person name="Hornburger P."/>
            <person name="Mueller R.-W."/>
            <person name="Bruemmer F."/>
            <person name="Labrenz M."/>
            <person name="Spormann A.M."/>
            <person name="Op Den Camp H."/>
            <person name="Overmann J."/>
            <person name="Amann R."/>
            <person name="Jetten M.S.M."/>
            <person name="Mascher T."/>
            <person name="Medema M.H."/>
            <person name="Devos D.P."/>
            <person name="Kaster A.-K."/>
            <person name="Ovreas L."/>
            <person name="Rohde M."/>
            <person name="Galperin M.Y."/>
            <person name="Jogler C."/>
        </authorList>
    </citation>
    <scope>NUCLEOTIDE SEQUENCE [LARGE SCALE GENOMIC DNA]</scope>
    <source>
        <strain evidence="1 2">LF1</strain>
    </source>
</reference>
<sequence length="82" mass="9120">MGKTMEGQNDGALPAGKVRMMAAHHRFAPPSFCPENLPTKTGRSLLIASHQGHKSHKEEQEFQAGETLRVWERGGKLRVAWV</sequence>
<name>A0A5B1CGZ3_9BACT</name>
<dbReference type="RefSeq" id="WP_068267040.1">
    <property type="nucleotide sequence ID" value="NZ_VRLW01000001.1"/>
</dbReference>
<keyword evidence="2" id="KW-1185">Reference proteome</keyword>
<proteinExistence type="predicted"/>
<comment type="caution">
    <text evidence="1">The sequence shown here is derived from an EMBL/GenBank/DDBJ whole genome shotgun (WGS) entry which is preliminary data.</text>
</comment>